<sequence>MISNVAVIVMDGVEPFELGVACEAWAVDRSEMGLPTFDLAVCAARPGTVRTGAGFGIQVEHGLERVAAADLVVVPAVKGHPDPPADVLDALRAAHSRGARVMSVCTGAFALAAAGLLDGRRCTTHWMYTDELAAAYPAAEVVPEVLYVDDDLVLTSAGTAAGIDASLYLWREEFGAAAANLVARRMVVPPQREGGQAQFIQSAVPSCDTETLGPVLTWIVEHLDSELAVEQLAARSTMSPRTFARRFRAETGTTPHAWIVAQRVHRAEQLLEETDRSVDQIAADVGFGNAAALRHHLGRVRGLSPQQYRRRFRRTEPLAVGATARA</sequence>
<proteinExistence type="predicted"/>
<dbReference type="OrthoDB" id="3194870at2"/>
<evidence type="ECO:0000256" key="2">
    <source>
        <dbReference type="ARBA" id="ARBA00023163"/>
    </source>
</evidence>
<keyword evidence="5" id="KW-1185">Reference proteome</keyword>
<dbReference type="InterPro" id="IPR029062">
    <property type="entry name" value="Class_I_gatase-like"/>
</dbReference>
<dbReference type="PANTHER" id="PTHR43130:SF3">
    <property type="entry name" value="HTH-TYPE TRANSCRIPTIONAL REGULATOR RV1931C"/>
    <property type="match status" value="1"/>
</dbReference>
<reference evidence="4 5" key="1">
    <citation type="submission" date="2019-10" db="EMBL/GenBank/DDBJ databases">
        <title>Georgenia wutianyii sp. nov. and Georgenia yuyongxinii sp. nov. isolated from plateau pika (Ochotona curzoniae) in the Qinghai-Tibet plateau of China.</title>
        <authorList>
            <person name="Tian Z."/>
        </authorList>
    </citation>
    <scope>NUCLEOTIDE SEQUENCE [LARGE SCALE GENOMIC DNA]</scope>
    <source>
        <strain evidence="4 5">JCM 19765</strain>
    </source>
</reference>
<keyword evidence="1" id="KW-0805">Transcription regulation</keyword>
<dbReference type="PANTHER" id="PTHR43130">
    <property type="entry name" value="ARAC-FAMILY TRANSCRIPTIONAL REGULATOR"/>
    <property type="match status" value="1"/>
</dbReference>
<evidence type="ECO:0000313" key="4">
    <source>
        <dbReference type="EMBL" id="MPV37436.1"/>
    </source>
</evidence>
<dbReference type="SUPFAM" id="SSF52317">
    <property type="entry name" value="Class I glutamine amidotransferase-like"/>
    <property type="match status" value="1"/>
</dbReference>
<dbReference type="InterPro" id="IPR009057">
    <property type="entry name" value="Homeodomain-like_sf"/>
</dbReference>
<evidence type="ECO:0000256" key="1">
    <source>
        <dbReference type="ARBA" id="ARBA00023015"/>
    </source>
</evidence>
<protein>
    <submittedName>
        <fullName evidence="4">Helix-turn-helix domain-containing protein</fullName>
    </submittedName>
</protein>
<dbReference type="CDD" id="cd03137">
    <property type="entry name" value="GATase1_AraC_1"/>
    <property type="match status" value="1"/>
</dbReference>
<dbReference type="InterPro" id="IPR052158">
    <property type="entry name" value="INH-QAR"/>
</dbReference>
<evidence type="ECO:0000259" key="3">
    <source>
        <dbReference type="PROSITE" id="PS01124"/>
    </source>
</evidence>
<dbReference type="GO" id="GO:0003700">
    <property type="term" value="F:DNA-binding transcription factor activity"/>
    <property type="evidence" value="ECO:0007669"/>
    <property type="project" value="InterPro"/>
</dbReference>
<dbReference type="SMART" id="SM00342">
    <property type="entry name" value="HTH_ARAC"/>
    <property type="match status" value="1"/>
</dbReference>
<dbReference type="Pfam" id="PF12833">
    <property type="entry name" value="HTH_18"/>
    <property type="match status" value="1"/>
</dbReference>
<dbReference type="InterPro" id="IPR018060">
    <property type="entry name" value="HTH_AraC"/>
</dbReference>
<organism evidence="4 5">
    <name type="scientific">Georgenia subflava</name>
    <dbReference type="NCBI Taxonomy" id="1622177"/>
    <lineage>
        <taxon>Bacteria</taxon>
        <taxon>Bacillati</taxon>
        <taxon>Actinomycetota</taxon>
        <taxon>Actinomycetes</taxon>
        <taxon>Micrococcales</taxon>
        <taxon>Bogoriellaceae</taxon>
        <taxon>Georgenia</taxon>
    </lineage>
</organism>
<comment type="caution">
    <text evidence="4">The sequence shown here is derived from an EMBL/GenBank/DDBJ whole genome shotgun (WGS) entry which is preliminary data.</text>
</comment>
<dbReference type="GO" id="GO:0043565">
    <property type="term" value="F:sequence-specific DNA binding"/>
    <property type="evidence" value="ECO:0007669"/>
    <property type="project" value="InterPro"/>
</dbReference>
<gene>
    <name evidence="4" type="ORF">GB881_10330</name>
</gene>
<dbReference type="PROSITE" id="PS01124">
    <property type="entry name" value="HTH_ARAC_FAMILY_2"/>
    <property type="match status" value="1"/>
</dbReference>
<dbReference type="AlphaFoldDB" id="A0A6N7EMR4"/>
<dbReference type="RefSeq" id="WP_152193924.1">
    <property type="nucleotide sequence ID" value="NZ_VUKD01000001.1"/>
</dbReference>
<dbReference type="Gene3D" id="3.40.50.880">
    <property type="match status" value="1"/>
</dbReference>
<evidence type="ECO:0000313" key="5">
    <source>
        <dbReference type="Proteomes" id="UP000437709"/>
    </source>
</evidence>
<dbReference type="SUPFAM" id="SSF46689">
    <property type="entry name" value="Homeodomain-like"/>
    <property type="match status" value="2"/>
</dbReference>
<dbReference type="Proteomes" id="UP000437709">
    <property type="component" value="Unassembled WGS sequence"/>
</dbReference>
<dbReference type="Gene3D" id="1.10.10.60">
    <property type="entry name" value="Homeodomain-like"/>
    <property type="match status" value="1"/>
</dbReference>
<keyword evidence="2" id="KW-0804">Transcription</keyword>
<dbReference type="Pfam" id="PF01965">
    <property type="entry name" value="DJ-1_PfpI"/>
    <property type="match status" value="1"/>
</dbReference>
<dbReference type="InterPro" id="IPR002818">
    <property type="entry name" value="DJ-1/PfpI"/>
</dbReference>
<name>A0A6N7EMR4_9MICO</name>
<dbReference type="EMBL" id="WHPC01000036">
    <property type="protein sequence ID" value="MPV37436.1"/>
    <property type="molecule type" value="Genomic_DNA"/>
</dbReference>
<accession>A0A6N7EMR4</accession>
<feature type="domain" description="HTH araC/xylS-type" evidence="3">
    <location>
        <begin position="213"/>
        <end position="311"/>
    </location>
</feature>